<dbReference type="InterPro" id="IPR023214">
    <property type="entry name" value="HAD_sf"/>
</dbReference>
<dbReference type="EMBL" id="KK365229">
    <property type="protein sequence ID" value="KCZ79798.1"/>
    <property type="molecule type" value="Genomic_DNA"/>
</dbReference>
<dbReference type="GO" id="GO:0008252">
    <property type="term" value="F:nucleotidase activity"/>
    <property type="evidence" value="ECO:0007669"/>
    <property type="project" value="TreeGrafter"/>
</dbReference>
<organism evidence="1 2">
    <name type="scientific">Anncaliia algerae PRA339</name>
    <dbReference type="NCBI Taxonomy" id="1288291"/>
    <lineage>
        <taxon>Eukaryota</taxon>
        <taxon>Fungi</taxon>
        <taxon>Fungi incertae sedis</taxon>
        <taxon>Microsporidia</taxon>
        <taxon>Tubulinosematoidea</taxon>
        <taxon>Tubulinosematidae</taxon>
        <taxon>Anncaliia</taxon>
    </lineage>
</organism>
<evidence type="ECO:0000313" key="2">
    <source>
        <dbReference type="Proteomes" id="UP000030655"/>
    </source>
</evidence>
<keyword evidence="2" id="KW-1185">Reference proteome</keyword>
<name>A0A059EXM7_9MICR</name>
<dbReference type="InterPro" id="IPR036412">
    <property type="entry name" value="HAD-like_sf"/>
</dbReference>
<gene>
    <name evidence="1" type="ORF">H312_02799</name>
</gene>
<dbReference type="GO" id="GO:0006206">
    <property type="term" value="P:pyrimidine nucleobase metabolic process"/>
    <property type="evidence" value="ECO:0007669"/>
    <property type="project" value="TreeGrafter"/>
</dbReference>
<dbReference type="SUPFAM" id="SSF56784">
    <property type="entry name" value="HAD-like"/>
    <property type="match status" value="1"/>
</dbReference>
<reference evidence="1 2" key="2">
    <citation type="submission" date="2014-03" db="EMBL/GenBank/DDBJ databases">
        <title>The Genome Sequence of Anncaliia algerae insect isolate PRA339.</title>
        <authorList>
            <consortium name="The Broad Institute Genome Sequencing Platform"/>
            <consortium name="The Broad Institute Genome Sequencing Center for Infectious Disease"/>
            <person name="Cuomo C."/>
            <person name="Becnel J."/>
            <person name="Sanscrainte N."/>
            <person name="Walker B."/>
            <person name="Young S.K."/>
            <person name="Zeng Q."/>
            <person name="Gargeya S."/>
            <person name="Fitzgerald M."/>
            <person name="Haas B."/>
            <person name="Abouelleil A."/>
            <person name="Alvarado L."/>
            <person name="Arachchi H.M."/>
            <person name="Berlin A.M."/>
            <person name="Chapman S.B."/>
            <person name="Dewar J."/>
            <person name="Goldberg J."/>
            <person name="Griggs A."/>
            <person name="Gujja S."/>
            <person name="Hansen M."/>
            <person name="Howarth C."/>
            <person name="Imamovic A."/>
            <person name="Larimer J."/>
            <person name="McCowan C."/>
            <person name="Murphy C."/>
            <person name="Neiman D."/>
            <person name="Pearson M."/>
            <person name="Priest M."/>
            <person name="Roberts A."/>
            <person name="Saif S."/>
            <person name="Shea T."/>
            <person name="Sisk P."/>
            <person name="Sykes S."/>
            <person name="Wortman J."/>
            <person name="Nusbaum C."/>
            <person name="Birren B."/>
        </authorList>
    </citation>
    <scope>NUCLEOTIDE SEQUENCE [LARGE SCALE GENOMIC DNA]</scope>
    <source>
        <strain evidence="1 2">PRA339</strain>
    </source>
</reference>
<dbReference type="STRING" id="1288291.A0A059EXM7"/>
<dbReference type="AlphaFoldDB" id="A0A059EXM7"/>
<reference evidence="2" key="1">
    <citation type="submission" date="2013-02" db="EMBL/GenBank/DDBJ databases">
        <authorList>
            <consortium name="The Broad Institute Genome Sequencing Platform"/>
            <person name="Cuomo C."/>
            <person name="Becnel J."/>
            <person name="Sanscrainte N."/>
            <person name="Walker B."/>
            <person name="Young S.K."/>
            <person name="Zeng Q."/>
            <person name="Gargeya S."/>
            <person name="Fitzgerald M."/>
            <person name="Haas B."/>
            <person name="Abouelleil A."/>
            <person name="Alvarado L."/>
            <person name="Arachchi H.M."/>
            <person name="Berlin A.M."/>
            <person name="Chapman S.B."/>
            <person name="Dewar J."/>
            <person name="Goldberg J."/>
            <person name="Griggs A."/>
            <person name="Gujja S."/>
            <person name="Hansen M."/>
            <person name="Howarth C."/>
            <person name="Imamovic A."/>
            <person name="Larimer J."/>
            <person name="McCowan C."/>
            <person name="Murphy C."/>
            <person name="Neiman D."/>
            <person name="Pearson M."/>
            <person name="Priest M."/>
            <person name="Roberts A."/>
            <person name="Saif S."/>
            <person name="Shea T."/>
            <person name="Sisk P."/>
            <person name="Sykes S."/>
            <person name="Wortman J."/>
            <person name="Nusbaum C."/>
            <person name="Birren B."/>
        </authorList>
    </citation>
    <scope>NUCLEOTIDE SEQUENCE [LARGE SCALE GENOMIC DNA]</scope>
    <source>
        <strain evidence="2">PRA339</strain>
    </source>
</reference>
<dbReference type="VEuPathDB" id="MicrosporidiaDB:H312_02799"/>
<dbReference type="OrthoDB" id="2194085at2759"/>
<dbReference type="PANTHER" id="PTHR47438">
    <property type="entry name" value="PHOSPHATE METABOLISM PROTEIN 8-RELATED"/>
    <property type="match status" value="1"/>
</dbReference>
<dbReference type="GO" id="GO:0009166">
    <property type="term" value="P:nucleotide catabolic process"/>
    <property type="evidence" value="ECO:0007669"/>
    <property type="project" value="TreeGrafter"/>
</dbReference>
<proteinExistence type="predicted"/>
<dbReference type="PANTHER" id="PTHR47438:SF1">
    <property type="entry name" value="PHOSPHATE METABOLISM PROTEIN 8-RELATED"/>
    <property type="match status" value="1"/>
</dbReference>
<sequence>MEETEEIEVKEMYFNLELNSFLSISNSFIGDTKAKTRDPILVFDIDDTIYNFKDNLREKYLHCLDDFARNNNIRKEIYGDYYETYGHESLGFFINHRIPPAVYFNMIDKKVFRDFDPLVDNELINLLKSIDYKKYGFTNGYHKSIYGVLQKMQMLDLFEKILHPDYDNAEELIIKPHPESFSFVERYLNTEGENIYFFDDNKKNYKAALERGWNAYLVSPSTLKDFVKIAMRKIQKNAQKSS</sequence>
<dbReference type="InterPro" id="IPR052791">
    <property type="entry name" value="SSM1_domain"/>
</dbReference>
<dbReference type="Proteomes" id="UP000030655">
    <property type="component" value="Unassembled WGS sequence"/>
</dbReference>
<dbReference type="Gene3D" id="3.40.50.1000">
    <property type="entry name" value="HAD superfamily/HAD-like"/>
    <property type="match status" value="1"/>
</dbReference>
<protein>
    <submittedName>
        <fullName evidence="1">Pyrimidine 5'-nucleotidase</fullName>
    </submittedName>
</protein>
<accession>A0A059EXM7</accession>
<dbReference type="Pfam" id="PF00702">
    <property type="entry name" value="Hydrolase"/>
    <property type="match status" value="1"/>
</dbReference>
<evidence type="ECO:0000313" key="1">
    <source>
        <dbReference type="EMBL" id="KCZ79798.1"/>
    </source>
</evidence>
<dbReference type="HOGENOM" id="CLU_059493_1_0_1"/>